<evidence type="ECO:0000313" key="1">
    <source>
        <dbReference type="EMBL" id="QNO13501.1"/>
    </source>
</evidence>
<dbReference type="AlphaFoldDB" id="A0A7G9W489"/>
<name>A0A7G9W489_ALKCA</name>
<proteinExistence type="predicted"/>
<protein>
    <submittedName>
        <fullName evidence="1">Uncharacterized protein</fullName>
    </submittedName>
</protein>
<accession>A0A7G9W489</accession>
<dbReference type="EMBL" id="CP058559">
    <property type="protein sequence ID" value="QNO13501.1"/>
    <property type="molecule type" value="Genomic_DNA"/>
</dbReference>
<sequence length="103" mass="11488">MAYTTVFQDIIFVEGNNPNATILGDVHIDLGYQFGAQLKNLNDVKKEIASQITSKGGNCIVDFKYGQKSRLFAIDDVSFWGSGKIASLPQDIYEEILAKKKKR</sequence>
<gene>
    <name evidence="1" type="ORF">HYG86_01315</name>
</gene>
<keyword evidence="2" id="KW-1185">Reference proteome</keyword>
<dbReference type="KEGG" id="acae:HYG86_01315"/>
<evidence type="ECO:0000313" key="2">
    <source>
        <dbReference type="Proteomes" id="UP000516160"/>
    </source>
</evidence>
<dbReference type="RefSeq" id="WP_213167170.1">
    <property type="nucleotide sequence ID" value="NZ_CP058559.1"/>
</dbReference>
<reference evidence="1 2" key="1">
    <citation type="submission" date="2020-07" db="EMBL/GenBank/DDBJ databases">
        <title>Alkalicella. sp. LB2 genome.</title>
        <authorList>
            <person name="Postec A."/>
            <person name="Quemeneur M."/>
        </authorList>
    </citation>
    <scope>NUCLEOTIDE SEQUENCE [LARGE SCALE GENOMIC DNA]</scope>
    <source>
        <strain evidence="1 2">LB2</strain>
    </source>
</reference>
<organism evidence="1 2">
    <name type="scientific">Alkalicella caledoniensis</name>
    <dbReference type="NCBI Taxonomy" id="2731377"/>
    <lineage>
        <taxon>Bacteria</taxon>
        <taxon>Bacillati</taxon>
        <taxon>Bacillota</taxon>
        <taxon>Clostridia</taxon>
        <taxon>Eubacteriales</taxon>
        <taxon>Proteinivoracaceae</taxon>
        <taxon>Alkalicella</taxon>
    </lineage>
</organism>
<dbReference type="Proteomes" id="UP000516160">
    <property type="component" value="Chromosome"/>
</dbReference>